<evidence type="ECO:0000256" key="5">
    <source>
        <dbReference type="ARBA" id="ARBA00023014"/>
    </source>
</evidence>
<dbReference type="RefSeq" id="WP_278339226.1">
    <property type="nucleotide sequence ID" value="NZ_CAJJWD010000022.1"/>
</dbReference>
<evidence type="ECO:0000256" key="6">
    <source>
        <dbReference type="ARBA" id="ARBA00023229"/>
    </source>
</evidence>
<gene>
    <name evidence="7" type="primary">ispG</name>
    <name evidence="10" type="ORF">BHV66_05085</name>
</gene>
<dbReference type="HAMAP" id="MF_00159">
    <property type="entry name" value="IspG"/>
    <property type="match status" value="1"/>
</dbReference>
<dbReference type="GO" id="GO:0019288">
    <property type="term" value="P:isopentenyl diphosphate biosynthetic process, methylerythritol 4-phosphate pathway"/>
    <property type="evidence" value="ECO:0007669"/>
    <property type="project" value="UniProtKB-UniRule"/>
</dbReference>
<feature type="binding site" evidence="7">
    <location>
        <position position="405"/>
    </location>
    <ligand>
        <name>[4Fe-4S] cluster</name>
        <dbReference type="ChEBI" id="CHEBI:49883"/>
    </ligand>
</feature>
<evidence type="ECO:0000259" key="8">
    <source>
        <dbReference type="Pfam" id="PF04551"/>
    </source>
</evidence>
<dbReference type="AlphaFoldDB" id="A0A1Q6F7B7"/>
<evidence type="ECO:0000256" key="3">
    <source>
        <dbReference type="ARBA" id="ARBA00023002"/>
    </source>
</evidence>
<protein>
    <recommendedName>
        <fullName evidence="7">4-hydroxy-3-methylbut-2-en-1-yl diphosphate synthase (flavodoxin)</fullName>
        <ecNumber evidence="7">1.17.7.3</ecNumber>
    </recommendedName>
    <alternativeName>
        <fullName evidence="7">1-hydroxy-2-methyl-2-(E)-butenyl 4-diphosphate synthase</fullName>
    </alternativeName>
</protein>
<feature type="binding site" evidence="7">
    <location>
        <position position="443"/>
    </location>
    <ligand>
        <name>[4Fe-4S] cluster</name>
        <dbReference type="ChEBI" id="CHEBI:49883"/>
    </ligand>
</feature>
<feature type="domain" description="IspG C-terminal" evidence="9">
    <location>
        <begin position="398"/>
        <end position="486"/>
    </location>
</feature>
<dbReference type="NCBIfam" id="TIGR00612">
    <property type="entry name" value="ispG_gcpE"/>
    <property type="match status" value="1"/>
</dbReference>
<dbReference type="InterPro" id="IPR058579">
    <property type="entry name" value="IspG_C"/>
</dbReference>
<dbReference type="Pfam" id="PF04551">
    <property type="entry name" value="GcpE"/>
    <property type="match status" value="1"/>
</dbReference>
<comment type="function">
    <text evidence="7">Converts 2C-methyl-D-erythritol 2,4-cyclodiphosphate (ME-2,4cPP) into 1-hydroxy-2-methyl-2-(E)-butenyl 4-diphosphate.</text>
</comment>
<reference evidence="10 11" key="1">
    <citation type="journal article" date="2016" name="Nat. Biotechnol.">
        <title>Measurement of bacterial replication rates in microbial communities.</title>
        <authorList>
            <person name="Brown C.T."/>
            <person name="Olm M.R."/>
            <person name="Thomas B.C."/>
            <person name="Banfield J.F."/>
        </authorList>
    </citation>
    <scope>NUCLEOTIDE SEQUENCE [LARGE SCALE GENOMIC DNA]</scope>
    <source>
        <strain evidence="10">CAG:67_53_122</strain>
    </source>
</reference>
<evidence type="ECO:0000256" key="7">
    <source>
        <dbReference type="HAMAP-Rule" id="MF_00159"/>
    </source>
</evidence>
<proteinExistence type="inferred from homology"/>
<dbReference type="EC" id="1.17.7.3" evidence="7"/>
<keyword evidence="2 7" id="KW-0479">Metal-binding</keyword>
<feature type="binding site" evidence="7">
    <location>
        <position position="436"/>
    </location>
    <ligand>
        <name>[4Fe-4S] cluster</name>
        <dbReference type="ChEBI" id="CHEBI:49883"/>
    </ligand>
</feature>
<dbReference type="STRING" id="28117.BHV66_05085"/>
<dbReference type="GO" id="GO:0051539">
    <property type="term" value="F:4 iron, 4 sulfur cluster binding"/>
    <property type="evidence" value="ECO:0007669"/>
    <property type="project" value="UniProtKB-UniRule"/>
</dbReference>
<dbReference type="PANTHER" id="PTHR30454">
    <property type="entry name" value="4-HYDROXY-3-METHYLBUT-2-EN-1-YL DIPHOSPHATE SYNTHASE"/>
    <property type="match status" value="1"/>
</dbReference>
<evidence type="ECO:0000259" key="9">
    <source>
        <dbReference type="Pfam" id="PF26540"/>
    </source>
</evidence>
<dbReference type="UniPathway" id="UPA00056">
    <property type="reaction ID" value="UER00096"/>
</dbReference>
<keyword evidence="4 7" id="KW-0408">Iron</keyword>
<dbReference type="PANTHER" id="PTHR30454:SF0">
    <property type="entry name" value="4-HYDROXY-3-METHYLBUT-2-EN-1-YL DIPHOSPHATE SYNTHASE (FERREDOXIN), CHLOROPLASTIC"/>
    <property type="match status" value="1"/>
</dbReference>
<accession>A0A1Q6F7B7</accession>
<comment type="pathway">
    <text evidence="7">Isoprenoid biosynthesis; isopentenyl diphosphate biosynthesis via DXP pathway; isopentenyl diphosphate from 1-deoxy-D-xylulose 5-phosphate: step 5/6.</text>
</comment>
<dbReference type="Pfam" id="PF26540">
    <property type="entry name" value="GcpE_C"/>
    <property type="match status" value="1"/>
</dbReference>
<dbReference type="InterPro" id="IPR045854">
    <property type="entry name" value="NO2/SO3_Rdtase_4Fe4S_sf"/>
</dbReference>
<dbReference type="Gene3D" id="3.20.20.20">
    <property type="entry name" value="Dihydropteroate synthase-like"/>
    <property type="match status" value="1"/>
</dbReference>
<keyword evidence="6 7" id="KW-0414">Isoprene biosynthesis</keyword>
<organism evidence="10 11">
    <name type="scientific">Alistipes putredinis</name>
    <dbReference type="NCBI Taxonomy" id="28117"/>
    <lineage>
        <taxon>Bacteria</taxon>
        <taxon>Pseudomonadati</taxon>
        <taxon>Bacteroidota</taxon>
        <taxon>Bacteroidia</taxon>
        <taxon>Bacteroidales</taxon>
        <taxon>Rikenellaceae</taxon>
        <taxon>Alistipes</taxon>
    </lineage>
</organism>
<dbReference type="PIRSF" id="PIRSF037336">
    <property type="entry name" value="IspG_like"/>
    <property type="match status" value="1"/>
</dbReference>
<comment type="catalytic activity">
    <reaction evidence="7">
        <text>(2E)-4-hydroxy-3-methylbut-2-enyl diphosphate + oxidized [flavodoxin] + H2O + 2 H(+) = 2-C-methyl-D-erythritol 2,4-cyclic diphosphate + reduced [flavodoxin]</text>
        <dbReference type="Rhea" id="RHEA:43604"/>
        <dbReference type="Rhea" id="RHEA-COMP:10622"/>
        <dbReference type="Rhea" id="RHEA-COMP:10623"/>
        <dbReference type="ChEBI" id="CHEBI:15377"/>
        <dbReference type="ChEBI" id="CHEBI:15378"/>
        <dbReference type="ChEBI" id="CHEBI:57618"/>
        <dbReference type="ChEBI" id="CHEBI:58210"/>
        <dbReference type="ChEBI" id="CHEBI:58483"/>
        <dbReference type="ChEBI" id="CHEBI:128753"/>
        <dbReference type="EC" id="1.17.7.3"/>
    </reaction>
</comment>
<dbReference type="GO" id="GO:0005506">
    <property type="term" value="F:iron ion binding"/>
    <property type="evidence" value="ECO:0007669"/>
    <property type="project" value="InterPro"/>
</dbReference>
<dbReference type="GO" id="GO:0016114">
    <property type="term" value="P:terpenoid biosynthetic process"/>
    <property type="evidence" value="ECO:0007669"/>
    <property type="project" value="InterPro"/>
</dbReference>
<comment type="caution">
    <text evidence="10">The sequence shown here is derived from an EMBL/GenBank/DDBJ whole genome shotgun (WGS) entry which is preliminary data.</text>
</comment>
<evidence type="ECO:0000313" key="11">
    <source>
        <dbReference type="Proteomes" id="UP000187417"/>
    </source>
</evidence>
<comment type="similarity">
    <text evidence="7">Belongs to the IspG family.</text>
</comment>
<keyword evidence="1 7" id="KW-0004">4Fe-4S</keyword>
<dbReference type="InterPro" id="IPR011005">
    <property type="entry name" value="Dihydropteroate_synth-like_sf"/>
</dbReference>
<dbReference type="InterPro" id="IPR017178">
    <property type="entry name" value="IspG_atypical"/>
</dbReference>
<name>A0A1Q6F7B7_9BACT</name>
<dbReference type="SUPFAM" id="SSF56014">
    <property type="entry name" value="Nitrite and sulphite reductase 4Fe-4S domain-like"/>
    <property type="match status" value="1"/>
</dbReference>
<dbReference type="GO" id="GO:0046429">
    <property type="term" value="F:4-hydroxy-3-methylbut-2-en-1-yl diphosphate synthase activity (ferredoxin)"/>
    <property type="evidence" value="ECO:0007669"/>
    <property type="project" value="UniProtKB-UniRule"/>
</dbReference>
<evidence type="ECO:0000256" key="4">
    <source>
        <dbReference type="ARBA" id="ARBA00023004"/>
    </source>
</evidence>
<sequence>MNLTKYERRPSREVRIGRVVIGGNRPIAVQSMTNTDTKDTEACVRQIERIFRAGGPIVRLTAQGCREGENLQRIVRRLREEGCDAAVVADIHFVPEVAAIAAKYVDKVRINPGNYNSSHGEFEALIDQCRERGVAIRIGVNHGSLSKRVFDEWGDTPEGMVASAMEFLRVCREKAFDQVVVSMKSSNTRVMVAAYRLLVDAMEREGMDYPLHLGVTEAGNGIEGRIKSAVGIGALLADGIGDTIRVSLTEAPENEIPVAQLLVDHFARRSGEFAVKYPERYTPTRYCRRSDIQTPLIHSELPADWRVIEALTENPTAELRAAILSLDRVDEPVAVCRRYEDPTVEAVAVKAAADLGPLFLDGLADGIRIDAPHLSEKEIAEIELMILQAARVRMSRTEYIACPSCGRTLYDIEGTLTAIRARTSHLKNLKIGVMGCIVNGPGEMADADYGYVGAAPGRITLYKGRTVVEKNIPQEEALDRLVALIKANGDWADPENQPERP</sequence>
<evidence type="ECO:0000256" key="1">
    <source>
        <dbReference type="ARBA" id="ARBA00022485"/>
    </source>
</evidence>
<feature type="binding site" evidence="7">
    <location>
        <position position="402"/>
    </location>
    <ligand>
        <name>[4Fe-4S] cluster</name>
        <dbReference type="ChEBI" id="CHEBI:49883"/>
    </ligand>
</feature>
<comment type="cofactor">
    <cofactor evidence="7">
        <name>[4Fe-4S] cluster</name>
        <dbReference type="ChEBI" id="CHEBI:49883"/>
    </cofactor>
    <text evidence="7">Binds 1 [4Fe-4S] cluster.</text>
</comment>
<keyword evidence="5 7" id="KW-0411">Iron-sulfur</keyword>
<dbReference type="FunFam" id="3.30.413.10:FF:000006">
    <property type="entry name" value="4-hydroxy-3-methylbut-2-en-1-yl diphosphate synthase (flavodoxin)"/>
    <property type="match status" value="1"/>
</dbReference>
<dbReference type="InterPro" id="IPR058578">
    <property type="entry name" value="IspG_TIM"/>
</dbReference>
<evidence type="ECO:0000313" key="10">
    <source>
        <dbReference type="EMBL" id="OKY94718.1"/>
    </source>
</evidence>
<feature type="domain" description="IspG TIM-barrel" evidence="8">
    <location>
        <begin position="12"/>
        <end position="260"/>
    </location>
</feature>
<dbReference type="InterPro" id="IPR004588">
    <property type="entry name" value="IspG_bac-typ"/>
</dbReference>
<dbReference type="EMBL" id="MNQH01000025">
    <property type="protein sequence ID" value="OKY94718.1"/>
    <property type="molecule type" value="Genomic_DNA"/>
</dbReference>
<evidence type="ECO:0000256" key="2">
    <source>
        <dbReference type="ARBA" id="ARBA00022723"/>
    </source>
</evidence>
<dbReference type="Proteomes" id="UP000187417">
    <property type="component" value="Unassembled WGS sequence"/>
</dbReference>
<dbReference type="GO" id="GO:0141197">
    <property type="term" value="F:4-hydroxy-3-methylbut-2-enyl-diphosphate synthase activity (flavodoxin)"/>
    <property type="evidence" value="ECO:0007669"/>
    <property type="project" value="UniProtKB-EC"/>
</dbReference>
<dbReference type="Gene3D" id="3.30.413.10">
    <property type="entry name" value="Sulfite Reductase Hemoprotein, domain 1"/>
    <property type="match status" value="1"/>
</dbReference>
<keyword evidence="3 7" id="KW-0560">Oxidoreductase</keyword>